<proteinExistence type="predicted"/>
<dbReference type="Gene3D" id="1.10.530.10">
    <property type="match status" value="1"/>
</dbReference>
<dbReference type="SUPFAM" id="SSF53955">
    <property type="entry name" value="Lysozyme-like"/>
    <property type="match status" value="1"/>
</dbReference>
<organism evidence="1 2">
    <name type="scientific">Sulfurimonas diazotrophicus</name>
    <dbReference type="NCBI Taxonomy" id="3131939"/>
    <lineage>
        <taxon>Bacteria</taxon>
        <taxon>Pseudomonadati</taxon>
        <taxon>Campylobacterota</taxon>
        <taxon>Epsilonproteobacteria</taxon>
        <taxon>Campylobacterales</taxon>
        <taxon>Sulfurimonadaceae</taxon>
        <taxon>Sulfurimonas</taxon>
    </lineage>
</organism>
<keyword evidence="2" id="KW-1185">Reference proteome</keyword>
<dbReference type="EMBL" id="CP147920">
    <property type="protein sequence ID" value="XAU14514.1"/>
    <property type="molecule type" value="Genomic_DNA"/>
</dbReference>
<dbReference type="RefSeq" id="WP_345969586.1">
    <property type="nucleotide sequence ID" value="NZ_CP147920.1"/>
</dbReference>
<evidence type="ECO:0000313" key="1">
    <source>
        <dbReference type="EMBL" id="XAU14514.1"/>
    </source>
</evidence>
<reference evidence="1 2" key="1">
    <citation type="submission" date="2024-03" db="EMBL/GenBank/DDBJ databases">
        <title>Sulfurimonas sp. HSL3-1.</title>
        <authorList>
            <person name="Wang S."/>
        </authorList>
    </citation>
    <scope>NUCLEOTIDE SEQUENCE [LARGE SCALE GENOMIC DNA]</scope>
    <source>
        <strain evidence="1 2">HSL3-1</strain>
    </source>
</reference>
<protein>
    <recommendedName>
        <fullName evidence="3">Transglycosylase SLT domain-containing protein</fullName>
    </recommendedName>
</protein>
<sequence>MKRLLILFYATTEFVRAALTPEQLSTLQTVRDVARSIPDRSGETYENTLSAICLTESSAGRNIIGDFRKGVDITKASLGPMQVQVATARYVAARVKTLAWLKASSDMQIANLLLTDLKLSAGIAAHYLVILKNRRHDYMKSVSGYNGGMVNWPYFQRVMNHMKLVKRLVASGALQ</sequence>
<evidence type="ECO:0000313" key="2">
    <source>
        <dbReference type="Proteomes" id="UP001447842"/>
    </source>
</evidence>
<name>A0ABZ3H8L6_9BACT</name>
<gene>
    <name evidence="1" type="ORF">WCY31_09690</name>
</gene>
<accession>A0ABZ3H8L6</accession>
<evidence type="ECO:0008006" key="3">
    <source>
        <dbReference type="Google" id="ProtNLM"/>
    </source>
</evidence>
<dbReference type="Proteomes" id="UP001447842">
    <property type="component" value="Chromosome"/>
</dbReference>
<dbReference type="InterPro" id="IPR023346">
    <property type="entry name" value="Lysozyme-like_dom_sf"/>
</dbReference>